<feature type="compositionally biased region" description="Low complexity" evidence="1">
    <location>
        <begin position="152"/>
        <end position="171"/>
    </location>
</feature>
<keyword evidence="2" id="KW-0472">Membrane</keyword>
<dbReference type="EMBL" id="JACIET010000001">
    <property type="protein sequence ID" value="MBB4012552.1"/>
    <property type="molecule type" value="Genomic_DNA"/>
</dbReference>
<keyword evidence="4" id="KW-1185">Reference proteome</keyword>
<comment type="caution">
    <text evidence="3">The sequence shown here is derived from an EMBL/GenBank/DDBJ whole genome shotgun (WGS) entry which is preliminary data.</text>
</comment>
<accession>A0A840BLN0</accession>
<feature type="region of interest" description="Disordered" evidence="1">
    <location>
        <begin position="152"/>
        <end position="207"/>
    </location>
</feature>
<proteinExistence type="predicted"/>
<feature type="region of interest" description="Disordered" evidence="1">
    <location>
        <begin position="87"/>
        <end position="120"/>
    </location>
</feature>
<evidence type="ECO:0000256" key="1">
    <source>
        <dbReference type="SAM" id="MobiDB-lite"/>
    </source>
</evidence>
<evidence type="ECO:0000256" key="2">
    <source>
        <dbReference type="SAM" id="Phobius"/>
    </source>
</evidence>
<dbReference type="RefSeq" id="WP_183634342.1">
    <property type="nucleotide sequence ID" value="NZ_BAABLE010000011.1"/>
</dbReference>
<feature type="compositionally biased region" description="Low complexity" evidence="1">
    <location>
        <begin position="184"/>
        <end position="198"/>
    </location>
</feature>
<organism evidence="3 4">
    <name type="scientific">Niveibacterium umoris</name>
    <dbReference type="NCBI Taxonomy" id="1193620"/>
    <lineage>
        <taxon>Bacteria</taxon>
        <taxon>Pseudomonadati</taxon>
        <taxon>Pseudomonadota</taxon>
        <taxon>Betaproteobacteria</taxon>
        <taxon>Rhodocyclales</taxon>
        <taxon>Rhodocyclaceae</taxon>
        <taxon>Niveibacterium</taxon>
    </lineage>
</organism>
<name>A0A840BLN0_9RHOO</name>
<feature type="compositionally biased region" description="Polar residues" evidence="1">
    <location>
        <begin position="1"/>
        <end position="10"/>
    </location>
</feature>
<sequence length="281" mass="28746">MKPTDLSASPGNAARRPSLFEVPSTPPRTPHREIAIFAPFEDPKPQPHSPYWAKAGVLAIFSAALLLAAATLWATFNHPSNAPPLAQPVLARPAGDKPDRAAPVTAAQPPLAGTDADASAPVSGVARIETSVAPQTATIDPGTTAPFAQLEADSAQPAAAAPSASDTRAAAGSSDSVAQGGDLAKPAQAAKKPAQAKPRNGSGKPRVEPDTLLLAALVSHVQHTEAQARASQRPDVVLADHSATAAELVARCERLGGLEGNLCRKRICKELPGNNATCAAR</sequence>
<dbReference type="AlphaFoldDB" id="A0A840BLN0"/>
<keyword evidence="2" id="KW-1133">Transmembrane helix</keyword>
<evidence type="ECO:0000313" key="3">
    <source>
        <dbReference type="EMBL" id="MBB4012552.1"/>
    </source>
</evidence>
<protein>
    <submittedName>
        <fullName evidence="3">Uncharacterized protein</fullName>
    </submittedName>
</protein>
<feature type="transmembrane region" description="Helical" evidence="2">
    <location>
        <begin position="51"/>
        <end position="76"/>
    </location>
</feature>
<gene>
    <name evidence="3" type="ORF">GGR36_001860</name>
</gene>
<reference evidence="3 4" key="1">
    <citation type="submission" date="2020-08" db="EMBL/GenBank/DDBJ databases">
        <title>Genomic Encyclopedia of Type Strains, Phase IV (KMG-IV): sequencing the most valuable type-strain genomes for metagenomic binning, comparative biology and taxonomic classification.</title>
        <authorList>
            <person name="Goeker M."/>
        </authorList>
    </citation>
    <scope>NUCLEOTIDE SEQUENCE [LARGE SCALE GENOMIC DNA]</scope>
    <source>
        <strain evidence="3 4">DSM 106739</strain>
    </source>
</reference>
<keyword evidence="2" id="KW-0812">Transmembrane</keyword>
<evidence type="ECO:0000313" key="4">
    <source>
        <dbReference type="Proteomes" id="UP000561045"/>
    </source>
</evidence>
<feature type="region of interest" description="Disordered" evidence="1">
    <location>
        <begin position="1"/>
        <end position="30"/>
    </location>
</feature>
<dbReference type="Proteomes" id="UP000561045">
    <property type="component" value="Unassembled WGS sequence"/>
</dbReference>